<comment type="caution">
    <text evidence="6">The sequence shown here is derived from an EMBL/GenBank/DDBJ whole genome shotgun (WGS) entry which is preliminary data.</text>
</comment>
<dbReference type="EMBL" id="JAGGNH010000009">
    <property type="protein sequence ID" value="KAJ0964080.1"/>
    <property type="molecule type" value="Genomic_DNA"/>
</dbReference>
<evidence type="ECO:0000259" key="5">
    <source>
        <dbReference type="PROSITE" id="PS51792"/>
    </source>
</evidence>
<dbReference type="InterPro" id="IPR004910">
    <property type="entry name" value="Yippee/Mis18/Cereblon"/>
</dbReference>
<keyword evidence="7" id="KW-1185">Reference proteome</keyword>
<evidence type="ECO:0000256" key="3">
    <source>
        <dbReference type="ARBA" id="ARBA00022833"/>
    </source>
</evidence>
<protein>
    <recommendedName>
        <fullName evidence="4">Protein yippee-like</fullName>
    </recommendedName>
</protein>
<dbReference type="PANTHER" id="PTHR13848">
    <property type="entry name" value="PROTEIN YIPPEE-LIKE CG15309-RELATED"/>
    <property type="match status" value="1"/>
</dbReference>
<evidence type="ECO:0000313" key="6">
    <source>
        <dbReference type="EMBL" id="KAJ0964080.1"/>
    </source>
</evidence>
<reference evidence="6" key="1">
    <citation type="submission" date="2021-03" db="EMBL/GenBank/DDBJ databases">
        <authorList>
            <person name="Li Z."/>
            <person name="Yang C."/>
        </authorList>
    </citation>
    <scope>NUCLEOTIDE SEQUENCE</scope>
    <source>
        <strain evidence="6">Dzin_1.0</strain>
        <tissue evidence="6">Leaf</tissue>
    </source>
</reference>
<sequence>MQIHRNSSSLLLSQTRYAYRQSLNRWPSLMDIQVGPRIYSCSKCSNHVSLHDDIISKCFQGRSGRAFLFSHAMNVTMGTKENRQLITGMHTVADIHCSDCHELLGWKYIQAYAVTQKYKEGKFILEKAKIVKENW</sequence>
<proteinExistence type="inferred from homology"/>
<evidence type="ECO:0000256" key="2">
    <source>
        <dbReference type="ARBA" id="ARBA00022723"/>
    </source>
</evidence>
<gene>
    <name evidence="6" type="ORF">J5N97_029202</name>
</gene>
<keyword evidence="2" id="KW-0479">Metal-binding</keyword>
<dbReference type="InterPro" id="IPR034751">
    <property type="entry name" value="Yippee"/>
</dbReference>
<dbReference type="AlphaFoldDB" id="A0A9D5H5N7"/>
<name>A0A9D5H5N7_9LILI</name>
<comment type="similarity">
    <text evidence="1 4">Belongs to the yippee family.</text>
</comment>
<evidence type="ECO:0000256" key="4">
    <source>
        <dbReference type="RuleBase" id="RU110713"/>
    </source>
</evidence>
<organism evidence="6 7">
    <name type="scientific">Dioscorea zingiberensis</name>
    <dbReference type="NCBI Taxonomy" id="325984"/>
    <lineage>
        <taxon>Eukaryota</taxon>
        <taxon>Viridiplantae</taxon>
        <taxon>Streptophyta</taxon>
        <taxon>Embryophyta</taxon>
        <taxon>Tracheophyta</taxon>
        <taxon>Spermatophyta</taxon>
        <taxon>Magnoliopsida</taxon>
        <taxon>Liliopsida</taxon>
        <taxon>Dioscoreales</taxon>
        <taxon>Dioscoreaceae</taxon>
        <taxon>Dioscorea</taxon>
    </lineage>
</organism>
<dbReference type="Pfam" id="PF03226">
    <property type="entry name" value="Yippee-Mis18"/>
    <property type="match status" value="1"/>
</dbReference>
<dbReference type="Proteomes" id="UP001085076">
    <property type="component" value="Miscellaneous, Linkage group lg09"/>
</dbReference>
<accession>A0A9D5H5N7</accession>
<evidence type="ECO:0000313" key="7">
    <source>
        <dbReference type="Proteomes" id="UP001085076"/>
    </source>
</evidence>
<dbReference type="InterPro" id="IPR039058">
    <property type="entry name" value="Yippee_fam"/>
</dbReference>
<dbReference type="OrthoDB" id="6407410at2759"/>
<dbReference type="GO" id="GO:0046872">
    <property type="term" value="F:metal ion binding"/>
    <property type="evidence" value="ECO:0007669"/>
    <property type="project" value="UniProtKB-KW"/>
</dbReference>
<reference evidence="6" key="2">
    <citation type="journal article" date="2022" name="Hortic Res">
        <title>The genome of Dioscorea zingiberensis sheds light on the biosynthesis, origin and evolution of the medicinally important diosgenin saponins.</title>
        <authorList>
            <person name="Li Y."/>
            <person name="Tan C."/>
            <person name="Li Z."/>
            <person name="Guo J."/>
            <person name="Li S."/>
            <person name="Chen X."/>
            <person name="Wang C."/>
            <person name="Dai X."/>
            <person name="Yang H."/>
            <person name="Song W."/>
            <person name="Hou L."/>
            <person name="Xu J."/>
            <person name="Tong Z."/>
            <person name="Xu A."/>
            <person name="Yuan X."/>
            <person name="Wang W."/>
            <person name="Yang Q."/>
            <person name="Chen L."/>
            <person name="Sun Z."/>
            <person name="Wang K."/>
            <person name="Pan B."/>
            <person name="Chen J."/>
            <person name="Bao Y."/>
            <person name="Liu F."/>
            <person name="Qi X."/>
            <person name="Gang D.R."/>
            <person name="Wen J."/>
            <person name="Li J."/>
        </authorList>
    </citation>
    <scope>NUCLEOTIDE SEQUENCE</scope>
    <source>
        <strain evidence="6">Dzin_1.0</strain>
    </source>
</reference>
<feature type="domain" description="Yippee" evidence="5">
    <location>
        <begin position="37"/>
        <end position="134"/>
    </location>
</feature>
<evidence type="ECO:0000256" key="1">
    <source>
        <dbReference type="ARBA" id="ARBA00005613"/>
    </source>
</evidence>
<dbReference type="PROSITE" id="PS51792">
    <property type="entry name" value="YIPPEE"/>
    <property type="match status" value="1"/>
</dbReference>
<keyword evidence="3" id="KW-0862">Zinc</keyword>